<comment type="caution">
    <text evidence="2">The sequence shown here is derived from an EMBL/GenBank/DDBJ whole genome shotgun (WGS) entry which is preliminary data.</text>
</comment>
<reference evidence="2 3" key="1">
    <citation type="journal article" date="2024" name="J. Plant Pathol.">
        <title>Sequence and assembly of the genome of Seiridium unicorne, isolate CBS 538.82, causal agent of cypress canker disease.</title>
        <authorList>
            <person name="Scali E."/>
            <person name="Rocca G.D."/>
            <person name="Danti R."/>
            <person name="Garbelotto M."/>
            <person name="Barberini S."/>
            <person name="Baroncelli R."/>
            <person name="Emiliani G."/>
        </authorList>
    </citation>
    <scope>NUCLEOTIDE SEQUENCE [LARGE SCALE GENOMIC DNA]</scope>
    <source>
        <strain evidence="2 3">BM-138-508</strain>
    </source>
</reference>
<feature type="compositionally biased region" description="Polar residues" evidence="1">
    <location>
        <begin position="46"/>
        <end position="60"/>
    </location>
</feature>
<keyword evidence="3" id="KW-1185">Reference proteome</keyword>
<evidence type="ECO:0000256" key="1">
    <source>
        <dbReference type="SAM" id="MobiDB-lite"/>
    </source>
</evidence>
<feature type="region of interest" description="Disordered" evidence="1">
    <location>
        <begin position="82"/>
        <end position="136"/>
    </location>
</feature>
<protein>
    <submittedName>
        <fullName evidence="2">SUN domain-containing protein</fullName>
    </submittedName>
</protein>
<evidence type="ECO:0000313" key="3">
    <source>
        <dbReference type="Proteomes" id="UP001408356"/>
    </source>
</evidence>
<proteinExistence type="predicted"/>
<dbReference type="EMBL" id="JARVKF010000013">
    <property type="protein sequence ID" value="KAK9425733.1"/>
    <property type="molecule type" value="Genomic_DNA"/>
</dbReference>
<name>A0ABR2VFP9_9PEZI</name>
<sequence length="579" mass="64779">MSPSKKSSYASLPVESSWRMVEGSENDSFDTSIVQDPYEDDLIVSSGPSQGAVSSQDYSIGSQDSIRDFATNADEEQVILRSPFHPSLASTRHSSVDKEQTPVPEFFMPKIEVESPRRSNRSSRTIRPTMDEPQAVRRRVYQRGASDGSPGKQQYNARAKFRRYDSDDSQFRQPSSWERFSSAVPQVLFETAAWCLSVIGMALRYAKWPLAIMLAMYMTMGAGMVARNMITNSITTSLSPICRIPGAALLDLPFCPDSPAAIGQNGTGPVEFDELMNIQAEFEKVLESSASGVSLPMEMKRSEAAVRDLRTIIKYEKDLPAREELLYEFDGYISSMRDISSDLLSFNTHVGSAVDSVISINHWTSRYIDSISAARAARENTLSRWTDWVFSPFQPTVFDERMLLDKYVEHTALVSDKIANLIIEAQAVLRLLTQAENHLELINEHVVRSGNEVKEKKSEVFWTLWTLVGANNRRLHNLKAQLGLLRLVESQRTSAVAQLLGLVHDLGDIQTKLSDLRDRVAAPELLSDQASIPLSVHIETINAGVERLESARSRIRAEENDRIQQALARARGEENLIEG</sequence>
<gene>
    <name evidence="2" type="ORF">SUNI508_03094</name>
</gene>
<feature type="region of interest" description="Disordered" evidence="1">
    <location>
        <begin position="1"/>
        <end position="60"/>
    </location>
</feature>
<feature type="compositionally biased region" description="Polar residues" evidence="1">
    <location>
        <begin position="1"/>
        <end position="10"/>
    </location>
</feature>
<organism evidence="2 3">
    <name type="scientific">Seiridium unicorne</name>
    <dbReference type="NCBI Taxonomy" id="138068"/>
    <lineage>
        <taxon>Eukaryota</taxon>
        <taxon>Fungi</taxon>
        <taxon>Dikarya</taxon>
        <taxon>Ascomycota</taxon>
        <taxon>Pezizomycotina</taxon>
        <taxon>Sordariomycetes</taxon>
        <taxon>Xylariomycetidae</taxon>
        <taxon>Amphisphaeriales</taxon>
        <taxon>Sporocadaceae</taxon>
        <taxon>Seiridium</taxon>
    </lineage>
</organism>
<evidence type="ECO:0000313" key="2">
    <source>
        <dbReference type="EMBL" id="KAK9425733.1"/>
    </source>
</evidence>
<accession>A0ABR2VFP9</accession>
<dbReference type="Proteomes" id="UP001408356">
    <property type="component" value="Unassembled WGS sequence"/>
</dbReference>